<feature type="compositionally biased region" description="Gly residues" evidence="4">
    <location>
        <begin position="54"/>
        <end position="70"/>
    </location>
</feature>
<feature type="domain" description="Zn(2)-C6 fungal-type" evidence="5">
    <location>
        <begin position="88"/>
        <end position="119"/>
    </location>
</feature>
<dbReference type="STRING" id="1081102.A0A167ZA88"/>
<feature type="compositionally biased region" description="Polar residues" evidence="4">
    <location>
        <begin position="829"/>
        <end position="850"/>
    </location>
</feature>
<name>A0A167ZA88_9HYPO</name>
<feature type="region of interest" description="Disordered" evidence="4">
    <location>
        <begin position="772"/>
        <end position="791"/>
    </location>
</feature>
<dbReference type="PANTHER" id="PTHR31001:SF87">
    <property type="entry name" value="COL-21"/>
    <property type="match status" value="1"/>
</dbReference>
<accession>A0A167ZA88</accession>
<gene>
    <name evidence="6" type="ORF">SPI_01846</name>
</gene>
<feature type="region of interest" description="Disordered" evidence="4">
    <location>
        <begin position="1"/>
        <end position="82"/>
    </location>
</feature>
<dbReference type="Proteomes" id="UP000076874">
    <property type="component" value="Unassembled WGS sequence"/>
</dbReference>
<dbReference type="Gene3D" id="4.10.240.10">
    <property type="entry name" value="Zn(2)-C6 fungal-type DNA-binding domain"/>
    <property type="match status" value="1"/>
</dbReference>
<feature type="compositionally biased region" description="Polar residues" evidence="4">
    <location>
        <begin position="859"/>
        <end position="884"/>
    </location>
</feature>
<evidence type="ECO:0000256" key="1">
    <source>
        <dbReference type="ARBA" id="ARBA00004123"/>
    </source>
</evidence>
<evidence type="ECO:0000256" key="2">
    <source>
        <dbReference type="ARBA" id="ARBA00022723"/>
    </source>
</evidence>
<comment type="caution">
    <text evidence="6">The sequence shown here is derived from an EMBL/GenBank/DDBJ whole genome shotgun (WGS) entry which is preliminary data.</text>
</comment>
<feature type="region of interest" description="Disordered" evidence="4">
    <location>
        <begin position="802"/>
        <end position="905"/>
    </location>
</feature>
<keyword evidence="7" id="KW-1185">Reference proteome</keyword>
<keyword evidence="3" id="KW-0539">Nucleus</keyword>
<evidence type="ECO:0000256" key="3">
    <source>
        <dbReference type="ARBA" id="ARBA00023242"/>
    </source>
</evidence>
<protein>
    <submittedName>
        <fullName evidence="6">Transcription factor</fullName>
    </submittedName>
</protein>
<evidence type="ECO:0000259" key="5">
    <source>
        <dbReference type="PROSITE" id="PS50048"/>
    </source>
</evidence>
<dbReference type="AlphaFoldDB" id="A0A167ZA88"/>
<dbReference type="PANTHER" id="PTHR31001">
    <property type="entry name" value="UNCHARACTERIZED TRANSCRIPTIONAL REGULATORY PROTEIN"/>
    <property type="match status" value="1"/>
</dbReference>
<evidence type="ECO:0000256" key="4">
    <source>
        <dbReference type="SAM" id="MobiDB-lite"/>
    </source>
</evidence>
<dbReference type="InterPro" id="IPR050613">
    <property type="entry name" value="Sec_Metabolite_Reg"/>
</dbReference>
<feature type="compositionally biased region" description="Gly residues" evidence="4">
    <location>
        <begin position="892"/>
        <end position="905"/>
    </location>
</feature>
<feature type="region of interest" description="Disordered" evidence="4">
    <location>
        <begin position="351"/>
        <end position="379"/>
    </location>
</feature>
<dbReference type="GO" id="GO:0006351">
    <property type="term" value="P:DNA-templated transcription"/>
    <property type="evidence" value="ECO:0007669"/>
    <property type="project" value="InterPro"/>
</dbReference>
<dbReference type="InterPro" id="IPR036864">
    <property type="entry name" value="Zn2-C6_fun-type_DNA-bd_sf"/>
</dbReference>
<dbReference type="GO" id="GO:0008270">
    <property type="term" value="F:zinc ion binding"/>
    <property type="evidence" value="ECO:0007669"/>
    <property type="project" value="InterPro"/>
</dbReference>
<dbReference type="OrthoDB" id="10263753at2759"/>
<organism evidence="6 7">
    <name type="scientific">Niveomyces insectorum RCEF 264</name>
    <dbReference type="NCBI Taxonomy" id="1081102"/>
    <lineage>
        <taxon>Eukaryota</taxon>
        <taxon>Fungi</taxon>
        <taxon>Dikarya</taxon>
        <taxon>Ascomycota</taxon>
        <taxon>Pezizomycotina</taxon>
        <taxon>Sordariomycetes</taxon>
        <taxon>Hypocreomycetidae</taxon>
        <taxon>Hypocreales</taxon>
        <taxon>Cordycipitaceae</taxon>
        <taxon>Niveomyces</taxon>
    </lineage>
</organism>
<dbReference type="GO" id="GO:0005634">
    <property type="term" value="C:nucleus"/>
    <property type="evidence" value="ECO:0007669"/>
    <property type="project" value="UniProtKB-SubCell"/>
</dbReference>
<dbReference type="Pfam" id="PF04082">
    <property type="entry name" value="Fungal_trans"/>
    <property type="match status" value="1"/>
</dbReference>
<dbReference type="CDD" id="cd12148">
    <property type="entry name" value="fungal_TF_MHR"/>
    <property type="match status" value="1"/>
</dbReference>
<dbReference type="CDD" id="cd00067">
    <property type="entry name" value="GAL4"/>
    <property type="match status" value="1"/>
</dbReference>
<dbReference type="InterPro" id="IPR001138">
    <property type="entry name" value="Zn2Cys6_DnaBD"/>
</dbReference>
<dbReference type="SMART" id="SM00066">
    <property type="entry name" value="GAL4"/>
    <property type="match status" value="1"/>
</dbReference>
<reference evidence="6 7" key="1">
    <citation type="journal article" date="2016" name="Genome Biol. Evol.">
        <title>Divergent and convergent evolution of fungal pathogenicity.</title>
        <authorList>
            <person name="Shang Y."/>
            <person name="Xiao G."/>
            <person name="Zheng P."/>
            <person name="Cen K."/>
            <person name="Zhan S."/>
            <person name="Wang C."/>
        </authorList>
    </citation>
    <scope>NUCLEOTIDE SEQUENCE [LARGE SCALE GENOMIC DNA]</scope>
    <source>
        <strain evidence="6 7">RCEF 264</strain>
    </source>
</reference>
<dbReference type="Pfam" id="PF00172">
    <property type="entry name" value="Zn_clus"/>
    <property type="match status" value="1"/>
</dbReference>
<proteinExistence type="predicted"/>
<sequence length="1087" mass="113817">MAARTAKRNSSQAGHDEPSVRPSSMPLMPTSPPSTMPLSAATASFYPGPTGALTGTGAGNGTRTGNGAGTGAEADPLPPRKRKRRVVSCAECHRRKQKCDRGLPCKGCVDRKMEARCYYETPAMSRERHHLRVAEAVAYGRALQEGSSLPVQAAGFGYAQTDASTNTLGFLHTIGGNTAAAAAAAAAATTTTTTTADAARLAGQQPYYYHNAQHHSDYPDVDDAQGRAPLLPHQHVPALLPPAPASGSSDPFGLADRYRALLRELPPPAAVDALGARYFRDVAWHYATVDANYFYRQLASWRGFSAAAGPFGSLPAPHQLPPDLRAFPALLFQVLATALLLTGGCDDDDGGNGGDGGDAKAANGASSGEGGDTHTADNPASFAALRRPANATREDLALDYSEAGMGLLALLGKRQMSFTTVLTGFLRGAFLKYSALTTESWHAIGSAIRDAQEIGLHRDNPDVQPVWPPGAGKSTAASAATSDATSPAACARAWELERRRRLWMSLVMWDVQMAVTLGRPTTVDLNVRLTLPVDYVPLPPDDPAGDTTPVRVRGPDDPPTPLTRTLWVYQTMDPLRAMIALERDGLPHPGDYSPVDALHAQLAALDERIPPYFRPQNPDTRFDDRPGCAWLRPTRLTIRHITLVDYMALHRPYIFMRAESRTEALRACLAMLEVQRAHFATLRPHQYKTFSVFFGTFDSIVLLSAIYLFFPQEHPEQLPDAIRHFRLSVTRFQRMAPHYSLTRSALGVLRALYLRLRKVLGIRFLEGEGECEGDADADAANGTDNDPGHRIDAVDALTLSNIDPSLKGEGPVGPTAPANNNNSSSSSNPTDAGTTADQHNPGNTGAQGLTTPGAASCHSVPSSSTGSDVFSASAARNDTPTTEVAETAGTVGSSGSGGGDGDYSGGLPLSGGLGGSLELTQTDTIHMDTPHDAAATAAYTGDVLPNVPPDLLDPQLVSPVPPPLPPMSDTVLFPDGFDWSSLPPVYPTGDMTYNILLGAGDGTAAVWDGGGGGGGGGPGATGPLTVGADTAATLGTAEMTQATTQVTGAGGMDPFSAAMVPCGAGTMDGTAAAAAAAILPTTACGVC</sequence>
<dbReference type="PROSITE" id="PS50048">
    <property type="entry name" value="ZN2_CY6_FUNGAL_2"/>
    <property type="match status" value="1"/>
</dbReference>
<dbReference type="InterPro" id="IPR007219">
    <property type="entry name" value="XnlR_reg_dom"/>
</dbReference>
<comment type="subcellular location">
    <subcellularLocation>
        <location evidence="1">Nucleus</location>
    </subcellularLocation>
</comment>
<dbReference type="GO" id="GO:0003677">
    <property type="term" value="F:DNA binding"/>
    <property type="evidence" value="ECO:0007669"/>
    <property type="project" value="InterPro"/>
</dbReference>
<dbReference type="SMART" id="SM00906">
    <property type="entry name" value="Fungal_trans"/>
    <property type="match status" value="1"/>
</dbReference>
<feature type="compositionally biased region" description="Low complexity" evidence="4">
    <location>
        <begin position="36"/>
        <end position="53"/>
    </location>
</feature>
<dbReference type="SUPFAM" id="SSF57701">
    <property type="entry name" value="Zn2/Cys6 DNA-binding domain"/>
    <property type="match status" value="1"/>
</dbReference>
<keyword evidence="2" id="KW-0479">Metal-binding</keyword>
<dbReference type="EMBL" id="AZHD01000002">
    <property type="protein sequence ID" value="OAA67270.1"/>
    <property type="molecule type" value="Genomic_DNA"/>
</dbReference>
<feature type="compositionally biased region" description="Low complexity" evidence="4">
    <location>
        <begin position="819"/>
        <end position="828"/>
    </location>
</feature>
<dbReference type="GO" id="GO:0000981">
    <property type="term" value="F:DNA-binding transcription factor activity, RNA polymerase II-specific"/>
    <property type="evidence" value="ECO:0007669"/>
    <property type="project" value="InterPro"/>
</dbReference>
<dbReference type="PROSITE" id="PS00463">
    <property type="entry name" value="ZN2_CY6_FUNGAL_1"/>
    <property type="match status" value="1"/>
</dbReference>
<feature type="region of interest" description="Disordered" evidence="4">
    <location>
        <begin position="538"/>
        <end position="557"/>
    </location>
</feature>
<evidence type="ECO:0000313" key="7">
    <source>
        <dbReference type="Proteomes" id="UP000076874"/>
    </source>
</evidence>
<evidence type="ECO:0000313" key="6">
    <source>
        <dbReference type="EMBL" id="OAA67270.1"/>
    </source>
</evidence>